<dbReference type="PANTHER" id="PTHR12420">
    <property type="entry name" value="PHD FINGER PROTEIN"/>
    <property type="match status" value="1"/>
</dbReference>
<keyword evidence="2" id="KW-0863">Zinc-finger</keyword>
<proteinExistence type="predicted"/>
<dbReference type="Pfam" id="PF13771">
    <property type="entry name" value="zf-HC5HC2H"/>
    <property type="match status" value="1"/>
</dbReference>
<dbReference type="GO" id="GO:0005634">
    <property type="term" value="C:nucleus"/>
    <property type="evidence" value="ECO:0007669"/>
    <property type="project" value="TreeGrafter"/>
</dbReference>
<name>A0AA89BRW4_PINIB</name>
<dbReference type="InterPro" id="IPR013083">
    <property type="entry name" value="Znf_RING/FYVE/PHD"/>
</dbReference>
<protein>
    <recommendedName>
        <fullName evidence="4">PHD-type domain-containing protein</fullName>
    </recommendedName>
</protein>
<organism evidence="5 6">
    <name type="scientific">Pinctada imbricata</name>
    <name type="common">Atlantic pearl-oyster</name>
    <name type="synonym">Pinctada martensii</name>
    <dbReference type="NCBI Taxonomy" id="66713"/>
    <lineage>
        <taxon>Eukaryota</taxon>
        <taxon>Metazoa</taxon>
        <taxon>Spiralia</taxon>
        <taxon>Lophotrochozoa</taxon>
        <taxon>Mollusca</taxon>
        <taxon>Bivalvia</taxon>
        <taxon>Autobranchia</taxon>
        <taxon>Pteriomorphia</taxon>
        <taxon>Pterioida</taxon>
        <taxon>Pterioidea</taxon>
        <taxon>Pteriidae</taxon>
        <taxon>Pinctada</taxon>
    </lineage>
</organism>
<evidence type="ECO:0000259" key="4">
    <source>
        <dbReference type="PROSITE" id="PS51805"/>
    </source>
</evidence>
<dbReference type="InterPro" id="IPR051188">
    <property type="entry name" value="PHD-type_Zinc_Finger"/>
</dbReference>
<evidence type="ECO:0000256" key="1">
    <source>
        <dbReference type="ARBA" id="ARBA00022723"/>
    </source>
</evidence>
<sequence>MERLCEFCSNSTEVEDMCGKLHVEKIGDGKVIAAHHRCMQYSAGLVQYKFDHFGGFKISKVEEEVKRGRRLKCAICKNMKDKKRRHGSATAGCAVASCRKTFHFYCAKKDPVAITKRMIIKYRKENKEVVMYRYESLWYTCINVRVQYLKIS</sequence>
<reference evidence="5" key="1">
    <citation type="submission" date="2019-08" db="EMBL/GenBank/DDBJ databases">
        <title>The improved chromosome-level genome for the pearl oyster Pinctada fucata martensii using PacBio sequencing and Hi-C.</title>
        <authorList>
            <person name="Zheng Z."/>
        </authorList>
    </citation>
    <scope>NUCLEOTIDE SEQUENCE</scope>
    <source>
        <strain evidence="5">ZZ-2019</strain>
        <tissue evidence="5">Adductor muscle</tissue>
    </source>
</reference>
<evidence type="ECO:0000313" key="6">
    <source>
        <dbReference type="Proteomes" id="UP001186944"/>
    </source>
</evidence>
<keyword evidence="3" id="KW-0862">Zinc</keyword>
<dbReference type="PANTHER" id="PTHR12420:SF45">
    <property type="entry name" value="TRANSCRIPTIONAL REGULATOR ATRX HOMOLOG"/>
    <property type="match status" value="1"/>
</dbReference>
<keyword evidence="1" id="KW-0479">Metal-binding</keyword>
<dbReference type="Proteomes" id="UP001186944">
    <property type="component" value="Unassembled WGS sequence"/>
</dbReference>
<dbReference type="PROSITE" id="PS51805">
    <property type="entry name" value="EPHD"/>
    <property type="match status" value="1"/>
</dbReference>
<evidence type="ECO:0000313" key="5">
    <source>
        <dbReference type="EMBL" id="KAK3091796.1"/>
    </source>
</evidence>
<dbReference type="GO" id="GO:0008270">
    <property type="term" value="F:zinc ion binding"/>
    <property type="evidence" value="ECO:0007669"/>
    <property type="project" value="UniProtKB-KW"/>
</dbReference>
<gene>
    <name evidence="5" type="ORF">FSP39_022702</name>
</gene>
<keyword evidence="6" id="KW-1185">Reference proteome</keyword>
<evidence type="ECO:0000256" key="3">
    <source>
        <dbReference type="ARBA" id="ARBA00022833"/>
    </source>
</evidence>
<accession>A0AA89BRW4</accession>
<feature type="domain" description="PHD-type" evidence="4">
    <location>
        <begin position="2"/>
        <end position="127"/>
    </location>
</feature>
<evidence type="ECO:0000256" key="2">
    <source>
        <dbReference type="ARBA" id="ARBA00022771"/>
    </source>
</evidence>
<dbReference type="EMBL" id="VSWD01000010">
    <property type="protein sequence ID" value="KAK3091796.1"/>
    <property type="molecule type" value="Genomic_DNA"/>
</dbReference>
<dbReference type="InterPro" id="IPR034732">
    <property type="entry name" value="EPHD"/>
</dbReference>
<dbReference type="Gene3D" id="3.30.40.10">
    <property type="entry name" value="Zinc/RING finger domain, C3HC4 (zinc finger)"/>
    <property type="match status" value="1"/>
</dbReference>
<comment type="caution">
    <text evidence="5">The sequence shown here is derived from an EMBL/GenBank/DDBJ whole genome shotgun (WGS) entry which is preliminary data.</text>
</comment>
<dbReference type="AlphaFoldDB" id="A0AA89BRW4"/>